<name>A0ABP5F4R7_9ACTN</name>
<gene>
    <name evidence="2" type="ORF">GCM10009839_09690</name>
</gene>
<evidence type="ECO:0000256" key="1">
    <source>
        <dbReference type="SAM" id="SignalP"/>
    </source>
</evidence>
<dbReference type="RefSeq" id="WP_344664263.1">
    <property type="nucleotide sequence ID" value="NZ_BAAAQN010000004.1"/>
</dbReference>
<keyword evidence="3" id="KW-1185">Reference proteome</keyword>
<dbReference type="Proteomes" id="UP001500751">
    <property type="component" value="Unassembled WGS sequence"/>
</dbReference>
<proteinExistence type="predicted"/>
<sequence>MIHRLRTPWRRRPAVAGALLALAALAPMAAPDAADAAGWTRLPSYQTWTALTALARGQGVSTDGTYYYFSGTNSLDKVTISGLNDVKTTFGAIPAALAATYGSNHIGDNDSYGGYVVAPIEDGSNYQHPLLALFNASDLSYTGRYVQLPLNLMPGGVPWVAVDAAAGLVYTAPWNQDAASGSDHLVAYSLHDLLTLPAGAALPVVRTVKLSQPLSRIQGAKMWRGQLWASADLSGNKSVWTVDPATGATAWQFAQDVQPNDEVEGLVALDQGAGGGQLHILNVGSGWKSIFLYFQHYAGS</sequence>
<feature type="chain" id="PRO_5047162704" evidence="1">
    <location>
        <begin position="30"/>
        <end position="300"/>
    </location>
</feature>
<evidence type="ECO:0000313" key="3">
    <source>
        <dbReference type="Proteomes" id="UP001500751"/>
    </source>
</evidence>
<comment type="caution">
    <text evidence="2">The sequence shown here is derived from an EMBL/GenBank/DDBJ whole genome shotgun (WGS) entry which is preliminary data.</text>
</comment>
<keyword evidence="1" id="KW-0732">Signal</keyword>
<reference evidence="3" key="1">
    <citation type="journal article" date="2019" name="Int. J. Syst. Evol. Microbiol.">
        <title>The Global Catalogue of Microorganisms (GCM) 10K type strain sequencing project: providing services to taxonomists for standard genome sequencing and annotation.</title>
        <authorList>
            <consortium name="The Broad Institute Genomics Platform"/>
            <consortium name="The Broad Institute Genome Sequencing Center for Infectious Disease"/>
            <person name="Wu L."/>
            <person name="Ma J."/>
        </authorList>
    </citation>
    <scope>NUCLEOTIDE SEQUENCE [LARGE SCALE GENOMIC DNA]</scope>
    <source>
        <strain evidence="3">JCM 16014</strain>
    </source>
</reference>
<accession>A0ABP5F4R7</accession>
<feature type="signal peptide" evidence="1">
    <location>
        <begin position="1"/>
        <end position="29"/>
    </location>
</feature>
<dbReference type="EMBL" id="BAAAQN010000004">
    <property type="protein sequence ID" value="GAA2016257.1"/>
    <property type="molecule type" value="Genomic_DNA"/>
</dbReference>
<organism evidence="2 3">
    <name type="scientific">Catenulispora yoronensis</name>
    <dbReference type="NCBI Taxonomy" id="450799"/>
    <lineage>
        <taxon>Bacteria</taxon>
        <taxon>Bacillati</taxon>
        <taxon>Actinomycetota</taxon>
        <taxon>Actinomycetes</taxon>
        <taxon>Catenulisporales</taxon>
        <taxon>Catenulisporaceae</taxon>
        <taxon>Catenulispora</taxon>
    </lineage>
</organism>
<protein>
    <submittedName>
        <fullName evidence="2">Uncharacterized protein</fullName>
    </submittedName>
</protein>
<evidence type="ECO:0000313" key="2">
    <source>
        <dbReference type="EMBL" id="GAA2016257.1"/>
    </source>
</evidence>